<feature type="compositionally biased region" description="Acidic residues" evidence="15">
    <location>
        <begin position="379"/>
        <end position="393"/>
    </location>
</feature>
<feature type="binding site" evidence="12">
    <location>
        <position position="135"/>
    </location>
    <ligand>
        <name>an alpha-D-glucoside</name>
        <dbReference type="ChEBI" id="CHEBI:22390"/>
    </ligand>
</feature>
<protein>
    <recommendedName>
        <fullName evidence="11">Calreticulin</fullName>
    </recommendedName>
</protein>
<accession>A0A163M8T7</accession>
<dbReference type="AlphaFoldDB" id="A0A163M8T7"/>
<dbReference type="Gene3D" id="2.60.120.200">
    <property type="match status" value="1"/>
</dbReference>
<feature type="chain" id="PRO_5007748036" description="Calreticulin" evidence="14">
    <location>
        <begin position="19"/>
        <end position="439"/>
    </location>
</feature>
<evidence type="ECO:0000256" key="2">
    <source>
        <dbReference type="ARBA" id="ARBA00010983"/>
    </source>
</evidence>
<feature type="compositionally biased region" description="Basic and acidic residues" evidence="15">
    <location>
        <begin position="351"/>
        <end position="369"/>
    </location>
</feature>
<feature type="compositionally biased region" description="Basic and acidic residues" evidence="15">
    <location>
        <begin position="395"/>
        <end position="439"/>
    </location>
</feature>
<dbReference type="InterPro" id="IPR009033">
    <property type="entry name" value="Calreticulin/calnexin_P_dom_sf"/>
</dbReference>
<evidence type="ECO:0000256" key="8">
    <source>
        <dbReference type="ARBA" id="ARBA00022833"/>
    </source>
</evidence>
<evidence type="ECO:0000256" key="13">
    <source>
        <dbReference type="PIRSR" id="PIRSR002356-3"/>
    </source>
</evidence>
<evidence type="ECO:0000313" key="16">
    <source>
        <dbReference type="EMBL" id="SAM02429.1"/>
    </source>
</evidence>
<feature type="compositionally biased region" description="Acidic residues" evidence="15">
    <location>
        <begin position="218"/>
        <end position="227"/>
    </location>
</feature>
<dbReference type="PRINTS" id="PR00626">
    <property type="entry name" value="CALRETICULIN"/>
</dbReference>
<evidence type="ECO:0000256" key="14">
    <source>
        <dbReference type="RuleBase" id="RU362126"/>
    </source>
</evidence>
<feature type="binding site" evidence="12">
    <location>
        <position position="109"/>
    </location>
    <ligand>
        <name>an alpha-D-glucoside</name>
        <dbReference type="ChEBI" id="CHEBI:22390"/>
    </ligand>
</feature>
<feature type="region of interest" description="Disordered" evidence="15">
    <location>
        <begin position="202"/>
        <end position="236"/>
    </location>
</feature>
<dbReference type="PROSITE" id="PS00805">
    <property type="entry name" value="CALRETICULIN_REPEAT"/>
    <property type="match status" value="1"/>
</dbReference>
<dbReference type="PROSITE" id="PS00804">
    <property type="entry name" value="CALRETICULIN_2"/>
    <property type="match status" value="1"/>
</dbReference>
<feature type="signal peptide" evidence="14">
    <location>
        <begin position="1"/>
        <end position="18"/>
    </location>
</feature>
<sequence>MKLLTIAAILGLSSLCSAEVFLHETFSDGENWTQRWTPSTHRADLGTLEVSSGKWSADADKNTGLRTTEDYRFYATSTKFDKPFDNKDKDFVVQFDVKNEQNIDCGGSYVKIFSDKFEPTTFNGDSEYNIMFGPDICGTKSIVHAILQYKGKNFDLKKTVGAPTDVFTHTYTLVIKPNQTYQVLVDGEEKAAGKLEEDWDFLPPKTIKDPEASKPADWVDDAEIDDPSDIKPANWDDIPEFIADPEAVKPEDWDDDMDGEWEAPSINNPEFKGVWSPKRIANPAYKGEWEHPEIDNPEYKLDDSIYHYTFDNIGLDLWQVKSGTVFDNILVTDDVDQAKKVRDESLALAKEEVKAKDAYDEKEKAKLETDTPQPPSTESDNEPIDIDLDDLSVESDTKEEAKEEVKEEAKEEAKEEIKEEAKEEAKEEVKESKPAKDEL</sequence>
<feature type="binding site" evidence="12">
    <location>
        <position position="128"/>
    </location>
    <ligand>
        <name>an alpha-D-glucoside</name>
        <dbReference type="ChEBI" id="CHEBI:22390"/>
    </ligand>
</feature>
<dbReference type="GO" id="GO:0036503">
    <property type="term" value="P:ERAD pathway"/>
    <property type="evidence" value="ECO:0007669"/>
    <property type="project" value="TreeGrafter"/>
</dbReference>
<dbReference type="GO" id="GO:0051082">
    <property type="term" value="F:unfolded protein binding"/>
    <property type="evidence" value="ECO:0007669"/>
    <property type="project" value="InterPro"/>
</dbReference>
<dbReference type="GO" id="GO:0005509">
    <property type="term" value="F:calcium ion binding"/>
    <property type="evidence" value="ECO:0007669"/>
    <property type="project" value="InterPro"/>
</dbReference>
<dbReference type="Proteomes" id="UP000078561">
    <property type="component" value="Unassembled WGS sequence"/>
</dbReference>
<keyword evidence="5" id="KW-0430">Lectin</keyword>
<dbReference type="EMBL" id="LT553855">
    <property type="protein sequence ID" value="SAM02429.1"/>
    <property type="molecule type" value="Genomic_DNA"/>
</dbReference>
<dbReference type="GO" id="GO:0030246">
    <property type="term" value="F:carbohydrate binding"/>
    <property type="evidence" value="ECO:0007669"/>
    <property type="project" value="UniProtKB-KW"/>
</dbReference>
<keyword evidence="9" id="KW-0106">Calcium</keyword>
<dbReference type="InterPro" id="IPR001580">
    <property type="entry name" value="Calret/calnex"/>
</dbReference>
<dbReference type="OrthoDB" id="1938156at2759"/>
<keyword evidence="4 14" id="KW-0732">Signal</keyword>
<dbReference type="SUPFAM" id="SSF63887">
    <property type="entry name" value="P-domain of calnexin/calreticulin"/>
    <property type="match status" value="1"/>
</dbReference>
<dbReference type="PANTHER" id="PTHR11073:SF2">
    <property type="entry name" value="CALRETICULIN"/>
    <property type="match status" value="1"/>
</dbReference>
<dbReference type="OMA" id="KRDEICA"/>
<evidence type="ECO:0000256" key="1">
    <source>
        <dbReference type="ARBA" id="ARBA00004319"/>
    </source>
</evidence>
<feature type="binding site" evidence="12">
    <location>
        <position position="316"/>
    </location>
    <ligand>
        <name>an alpha-D-glucoside</name>
        <dbReference type="ChEBI" id="CHEBI:22390"/>
    </ligand>
</feature>
<evidence type="ECO:0000256" key="3">
    <source>
        <dbReference type="ARBA" id="ARBA00022723"/>
    </source>
</evidence>
<evidence type="ECO:0000256" key="5">
    <source>
        <dbReference type="ARBA" id="ARBA00022734"/>
    </source>
</evidence>
<evidence type="ECO:0000256" key="10">
    <source>
        <dbReference type="ARBA" id="ARBA00023186"/>
    </source>
</evidence>
<dbReference type="GO" id="GO:0006457">
    <property type="term" value="P:protein folding"/>
    <property type="evidence" value="ECO:0007669"/>
    <property type="project" value="InterPro"/>
</dbReference>
<dbReference type="STRING" id="4829.A0A163M8T7"/>
<dbReference type="InParanoid" id="A0A163M8T7"/>
<feature type="binding site" evidence="12">
    <location>
        <position position="111"/>
    </location>
    <ligand>
        <name>an alpha-D-glucoside</name>
        <dbReference type="ChEBI" id="CHEBI:22390"/>
    </ligand>
</feature>
<name>A0A163M8T7_ABSGL</name>
<feature type="disulfide bond" evidence="13">
    <location>
        <begin position="105"/>
        <end position="137"/>
    </location>
</feature>
<keyword evidence="10 11" id="KW-0143">Chaperone</keyword>
<keyword evidence="17" id="KW-1185">Reference proteome</keyword>
<dbReference type="Pfam" id="PF00262">
    <property type="entry name" value="Calreticulin"/>
    <property type="match status" value="1"/>
</dbReference>
<keyword evidence="8" id="KW-0862">Zinc</keyword>
<keyword evidence="13" id="KW-1015">Disulfide bond</keyword>
<dbReference type="InterPro" id="IPR009169">
    <property type="entry name" value="Calreticulin"/>
</dbReference>
<dbReference type="SUPFAM" id="SSF49899">
    <property type="entry name" value="Concanavalin A-like lectins/glucanases"/>
    <property type="match status" value="1"/>
</dbReference>
<organism evidence="16">
    <name type="scientific">Absidia glauca</name>
    <name type="common">Pin mould</name>
    <dbReference type="NCBI Taxonomy" id="4829"/>
    <lineage>
        <taxon>Eukaryota</taxon>
        <taxon>Fungi</taxon>
        <taxon>Fungi incertae sedis</taxon>
        <taxon>Mucoromycota</taxon>
        <taxon>Mucoromycotina</taxon>
        <taxon>Mucoromycetes</taxon>
        <taxon>Mucorales</taxon>
        <taxon>Cunninghamellaceae</taxon>
        <taxon>Absidia</taxon>
    </lineage>
</organism>
<evidence type="ECO:0000313" key="17">
    <source>
        <dbReference type="Proteomes" id="UP000078561"/>
    </source>
</evidence>
<keyword evidence="3" id="KW-0479">Metal-binding</keyword>
<dbReference type="FunFam" id="2.10.250.10:FF:000002">
    <property type="entry name" value="Calreticulin"/>
    <property type="match status" value="1"/>
</dbReference>
<keyword evidence="6" id="KW-0677">Repeat</keyword>
<evidence type="ECO:0000256" key="6">
    <source>
        <dbReference type="ARBA" id="ARBA00022737"/>
    </source>
</evidence>
<comment type="subcellular location">
    <subcellularLocation>
        <location evidence="1 11">Endoplasmic reticulum lumen</location>
    </subcellularLocation>
</comment>
<reference evidence="16" key="1">
    <citation type="submission" date="2016-04" db="EMBL/GenBank/DDBJ databases">
        <authorList>
            <person name="Evans L.H."/>
            <person name="Alamgir A."/>
            <person name="Owens N."/>
            <person name="Weber N.D."/>
            <person name="Virtaneva K."/>
            <person name="Barbian K."/>
            <person name="Babar A."/>
            <person name="Rosenke K."/>
        </authorList>
    </citation>
    <scope>NUCLEOTIDE SEQUENCE [LARGE SCALE GENOMIC DNA]</scope>
    <source>
        <strain evidence="16">CBS 101.48</strain>
    </source>
</reference>
<evidence type="ECO:0000256" key="4">
    <source>
        <dbReference type="ARBA" id="ARBA00022729"/>
    </source>
</evidence>
<dbReference type="GO" id="GO:0005789">
    <property type="term" value="C:endoplasmic reticulum membrane"/>
    <property type="evidence" value="ECO:0007669"/>
    <property type="project" value="TreeGrafter"/>
</dbReference>
<keyword evidence="7 11" id="KW-0256">Endoplasmic reticulum</keyword>
<dbReference type="Gene3D" id="2.10.250.10">
    <property type="entry name" value="Calreticulin/calnexin, P domain"/>
    <property type="match status" value="1"/>
</dbReference>
<evidence type="ECO:0000256" key="7">
    <source>
        <dbReference type="ARBA" id="ARBA00022824"/>
    </source>
</evidence>
<dbReference type="PANTHER" id="PTHR11073">
    <property type="entry name" value="CALRETICULIN AND CALNEXIN"/>
    <property type="match status" value="1"/>
</dbReference>
<gene>
    <name evidence="16" type="primary">ABSGL_08222.1 scaffold 9741</name>
</gene>
<dbReference type="PIRSF" id="PIRSF002356">
    <property type="entry name" value="Calreticulin"/>
    <property type="match status" value="1"/>
</dbReference>
<dbReference type="GO" id="GO:0005788">
    <property type="term" value="C:endoplasmic reticulum lumen"/>
    <property type="evidence" value="ECO:0007669"/>
    <property type="project" value="UniProtKB-SubCell"/>
</dbReference>
<evidence type="ECO:0000256" key="11">
    <source>
        <dbReference type="PIRNR" id="PIRNR002356"/>
    </source>
</evidence>
<feature type="region of interest" description="Disordered" evidence="15">
    <location>
        <begin position="351"/>
        <end position="439"/>
    </location>
</feature>
<proteinExistence type="inferred from homology"/>
<comment type="similarity">
    <text evidence="2 11 14">Belongs to the calreticulin family.</text>
</comment>
<evidence type="ECO:0000256" key="12">
    <source>
        <dbReference type="PIRSR" id="PIRSR002356-1"/>
    </source>
</evidence>
<evidence type="ECO:0000256" key="9">
    <source>
        <dbReference type="ARBA" id="ARBA00022837"/>
    </source>
</evidence>
<dbReference type="InterPro" id="IPR018124">
    <property type="entry name" value="Calret/calnex_CS"/>
</dbReference>
<evidence type="ECO:0000256" key="15">
    <source>
        <dbReference type="SAM" id="MobiDB-lite"/>
    </source>
</evidence>
<dbReference type="InterPro" id="IPR013320">
    <property type="entry name" value="ConA-like_dom_sf"/>
</dbReference>